<organism evidence="2 3">
    <name type="scientific">Kitasatospora viridis</name>
    <dbReference type="NCBI Taxonomy" id="281105"/>
    <lineage>
        <taxon>Bacteria</taxon>
        <taxon>Bacillati</taxon>
        <taxon>Actinomycetota</taxon>
        <taxon>Actinomycetes</taxon>
        <taxon>Kitasatosporales</taxon>
        <taxon>Streptomycetaceae</taxon>
        <taxon>Kitasatospora</taxon>
    </lineage>
</organism>
<accession>A0A561UKM1</accession>
<evidence type="ECO:0000256" key="1">
    <source>
        <dbReference type="SAM" id="MobiDB-lite"/>
    </source>
</evidence>
<evidence type="ECO:0008006" key="4">
    <source>
        <dbReference type="Google" id="ProtNLM"/>
    </source>
</evidence>
<feature type="region of interest" description="Disordered" evidence="1">
    <location>
        <begin position="120"/>
        <end position="167"/>
    </location>
</feature>
<dbReference type="AlphaFoldDB" id="A0A561UKM1"/>
<proteinExistence type="predicted"/>
<gene>
    <name evidence="2" type="ORF">FHX73_113769</name>
</gene>
<comment type="caution">
    <text evidence="2">The sequence shown here is derived from an EMBL/GenBank/DDBJ whole genome shotgun (WGS) entry which is preliminary data.</text>
</comment>
<dbReference type="Proteomes" id="UP000317940">
    <property type="component" value="Unassembled WGS sequence"/>
</dbReference>
<reference evidence="2 3" key="1">
    <citation type="submission" date="2019-06" db="EMBL/GenBank/DDBJ databases">
        <title>Sequencing the genomes of 1000 actinobacteria strains.</title>
        <authorList>
            <person name="Klenk H.-P."/>
        </authorList>
    </citation>
    <scope>NUCLEOTIDE SEQUENCE [LARGE SCALE GENOMIC DNA]</scope>
    <source>
        <strain evidence="2 3">DSM 44826</strain>
    </source>
</reference>
<dbReference type="EMBL" id="VIWT01000001">
    <property type="protein sequence ID" value="TWF99909.1"/>
    <property type="molecule type" value="Genomic_DNA"/>
</dbReference>
<evidence type="ECO:0000313" key="3">
    <source>
        <dbReference type="Proteomes" id="UP000317940"/>
    </source>
</evidence>
<keyword evidence="3" id="KW-1185">Reference proteome</keyword>
<name>A0A561UKM1_9ACTN</name>
<evidence type="ECO:0000313" key="2">
    <source>
        <dbReference type="EMBL" id="TWF99909.1"/>
    </source>
</evidence>
<dbReference type="RefSeq" id="WP_145906088.1">
    <property type="nucleotide sequence ID" value="NZ_BAAAMZ010000021.1"/>
</dbReference>
<sequence length="167" mass="18235">MTDDLTHDETDQAQVAEVADDFADADAFFAAEVLLVQAAPLRLYGRTYTLPARTPLMFALLVERYEQDTSLDALRTVLTPVFGPDALDHWIERGIDEHQLAVVLAWAAANMRQPGSTSLQQAAAAVADREQDLGKAQTAPTPRNRTERRRAGSGGPSSRTGRSSKRT</sequence>
<dbReference type="OrthoDB" id="3874061at2"/>
<protein>
    <recommendedName>
        <fullName evidence="4">Tail assembly chaperone</fullName>
    </recommendedName>
</protein>